<dbReference type="InterPro" id="IPR012902">
    <property type="entry name" value="N_methyl_site"/>
</dbReference>
<name>D7CMM1_SYNLT</name>
<dbReference type="STRING" id="643648.Slip_1183"/>
<dbReference type="EMBL" id="CP002048">
    <property type="protein sequence ID" value="ADI01956.1"/>
    <property type="molecule type" value="Genomic_DNA"/>
</dbReference>
<organism evidence="1 2">
    <name type="scientific">Syntrophothermus lipocalidus (strain DSM 12680 / TGB-C1)</name>
    <dbReference type="NCBI Taxonomy" id="643648"/>
    <lineage>
        <taxon>Bacteria</taxon>
        <taxon>Bacillati</taxon>
        <taxon>Bacillota</taxon>
        <taxon>Clostridia</taxon>
        <taxon>Eubacteriales</taxon>
        <taxon>Syntrophomonadaceae</taxon>
        <taxon>Syntrophothermus</taxon>
    </lineage>
</organism>
<keyword evidence="2" id="KW-1185">Reference proteome</keyword>
<sequence length="158" mass="17330">MKSLHRGFSLLELLLVIGLLCLVIAVAVPNFKPVLHEADLEQSVRVLEVDLGWARAAARAAKTRVCVRFDERGYSVYKENGGLQEELRRREWPGAATLESLNPALSGNVFGFNERGRPITADGSELTHEITITVGSAGSSRAQVKVKPYTGRVEVVYP</sequence>
<dbReference type="Proteomes" id="UP000000378">
    <property type="component" value="Chromosome"/>
</dbReference>
<dbReference type="NCBIfam" id="TIGR02532">
    <property type="entry name" value="IV_pilin_GFxxxE"/>
    <property type="match status" value="1"/>
</dbReference>
<evidence type="ECO:0000313" key="2">
    <source>
        <dbReference type="Proteomes" id="UP000000378"/>
    </source>
</evidence>
<reference evidence="1 2" key="2">
    <citation type="journal article" date="2010" name="Stand. Genomic Sci.">
        <title>Complete genome sequence of Syntrophothermus lipocalidus type strain (TGB-C1).</title>
        <authorList>
            <person name="Djao O.D."/>
            <person name="Zhang X."/>
            <person name="Lucas S."/>
            <person name="Lapidus A."/>
            <person name="Del Rio T.G."/>
            <person name="Nolan M."/>
            <person name="Tice H."/>
            <person name="Cheng J.F."/>
            <person name="Han C."/>
            <person name="Tapia R."/>
            <person name="Goodwin L."/>
            <person name="Pitluck S."/>
            <person name="Liolios K."/>
            <person name="Ivanova N."/>
            <person name="Mavromatis K."/>
            <person name="Mikhailova N."/>
            <person name="Ovchinnikova G."/>
            <person name="Pati A."/>
            <person name="Brambilla E."/>
            <person name="Chen A."/>
            <person name="Palaniappan K."/>
            <person name="Land M."/>
            <person name="Hauser L."/>
            <person name="Chang Y.J."/>
            <person name="Jeffries C.D."/>
            <person name="Rohde M."/>
            <person name="Sikorski J."/>
            <person name="Spring S."/>
            <person name="Goker M."/>
            <person name="Detter J.C."/>
            <person name="Woyke T."/>
            <person name="Bristow J."/>
            <person name="Eisen J.A."/>
            <person name="Markowitz V."/>
            <person name="Hugenholtz P."/>
            <person name="Kyrpides N.C."/>
            <person name="Klenk H.P."/>
        </authorList>
    </citation>
    <scope>NUCLEOTIDE SEQUENCE [LARGE SCALE GENOMIC DNA]</scope>
    <source>
        <strain evidence="2">DSM 12680 / TGB-C1</strain>
    </source>
</reference>
<dbReference type="Pfam" id="PF07963">
    <property type="entry name" value="N_methyl"/>
    <property type="match status" value="1"/>
</dbReference>
<protein>
    <recommendedName>
        <fullName evidence="3">General secretion pathway protein H</fullName>
    </recommendedName>
</protein>
<reference evidence="2" key="1">
    <citation type="journal article" date="2010" name="Stand. Genomic Sci.">
        <title>Complete genome sequence of Syntrophothermus lipocalidus type strain (TGB-C1T).</title>
        <authorList>
            <consortium name="US DOE Joint Genome Institute (JGI-PGF)"/>
            <person name="Djao O."/>
            <person name="Zhang X."/>
            <person name="Lucas S."/>
            <person name="Lapidus A."/>
            <person name="Glavina Del Rio T."/>
            <person name="Nolan M."/>
            <person name="Tice H."/>
            <person name="Cheng J."/>
            <person name="Han C."/>
            <person name="Tapia R."/>
            <person name="Goodwin L."/>
            <person name="Pitluck S."/>
            <person name="Liolios K."/>
            <person name="Ivanova N."/>
            <person name="Mavromatis K."/>
            <person name="Mikhailova N."/>
            <person name="Ovchinnikova G."/>
            <person name="Pati A."/>
            <person name="Brambilla E."/>
            <person name="Chen A."/>
            <person name="Palaniappan K."/>
            <person name="Land M."/>
            <person name="Hauser L."/>
            <person name="Chang Y."/>
            <person name="Jeffries C."/>
            <person name="Rohde M."/>
            <person name="Sikorski J."/>
            <person name="Spring S."/>
            <person name="Goker M."/>
            <person name="Detter J."/>
            <person name="Woyke T."/>
            <person name="Bristow J."/>
            <person name="Eisen J."/>
            <person name="Markowitz V."/>
            <person name="Hugenholtz P."/>
            <person name="Kyrpides N."/>
            <person name="Klenk H."/>
        </authorList>
    </citation>
    <scope>NUCLEOTIDE SEQUENCE [LARGE SCALE GENOMIC DNA]</scope>
    <source>
        <strain evidence="2">DSM 12680 / TGB-C1</strain>
    </source>
</reference>
<dbReference type="HOGENOM" id="CLU_1668529_0_0_9"/>
<dbReference type="KEGG" id="slp:Slip_1183"/>
<dbReference type="AlphaFoldDB" id="D7CMM1"/>
<dbReference type="RefSeq" id="WP_013175358.1">
    <property type="nucleotide sequence ID" value="NC_014220.1"/>
</dbReference>
<gene>
    <name evidence="1" type="ordered locus">Slip_1183</name>
</gene>
<evidence type="ECO:0008006" key="3">
    <source>
        <dbReference type="Google" id="ProtNLM"/>
    </source>
</evidence>
<evidence type="ECO:0000313" key="1">
    <source>
        <dbReference type="EMBL" id="ADI01956.1"/>
    </source>
</evidence>
<accession>D7CMM1</accession>
<proteinExistence type="predicted"/>
<dbReference type="InterPro" id="IPR045584">
    <property type="entry name" value="Pilin-like"/>
</dbReference>
<dbReference type="SUPFAM" id="SSF54523">
    <property type="entry name" value="Pili subunits"/>
    <property type="match status" value="1"/>
</dbReference>